<evidence type="ECO:0000313" key="5">
    <source>
        <dbReference type="Proteomes" id="UP001203852"/>
    </source>
</evidence>
<keyword evidence="2" id="KW-0560">Oxidoreductase</keyword>
<dbReference type="PANTHER" id="PTHR47706">
    <property type="entry name" value="NMRA-LIKE FAMILY PROTEIN"/>
    <property type="match status" value="1"/>
</dbReference>
<dbReference type="InterPro" id="IPR051609">
    <property type="entry name" value="NmrA/Isoflavone_reductase-like"/>
</dbReference>
<dbReference type="GO" id="GO:0016491">
    <property type="term" value="F:oxidoreductase activity"/>
    <property type="evidence" value="ECO:0007669"/>
    <property type="project" value="UniProtKB-KW"/>
</dbReference>
<dbReference type="Gene3D" id="3.40.50.720">
    <property type="entry name" value="NAD(P)-binding Rossmann-like Domain"/>
    <property type="match status" value="1"/>
</dbReference>
<evidence type="ECO:0000256" key="1">
    <source>
        <dbReference type="ARBA" id="ARBA00022857"/>
    </source>
</evidence>
<evidence type="ECO:0000259" key="3">
    <source>
        <dbReference type="Pfam" id="PF05368"/>
    </source>
</evidence>
<feature type="domain" description="NmrA-like" evidence="3">
    <location>
        <begin position="13"/>
        <end position="267"/>
    </location>
</feature>
<proteinExistence type="predicted"/>
<protein>
    <submittedName>
        <fullName evidence="4">NmrA-like family protein</fullName>
    </submittedName>
</protein>
<sequence>MSQVKSQLPTRAKSILVIGAGELGTAIIQALTSHALYSPSSTKITLMVRPSSLTNPSPEKVQQHTTLRNQGINLVGADIEASTQDELSNLFRPYTAIMHAGGMTSQPGTMLKVTQAVLSAEVEYYIPWQHGVNYDAITRRGGQGMFAEQIDVRDLLRSQTATQWTIISCGIFMSFLFEEYWGVVVPLADGEVQVTALNSWDDMITTTTAEDIGRVTAGLVFDGTAPVNQPVYIAGDTLSYGQFADVVRRATGRQVVRRVWPVEFLRDESRMDPGDKLKRYRVVFAEGVGLSWPLESTWSARKGMRMVTVEEYVRDKFRWRCDTVGGRRGNNGE</sequence>
<dbReference type="PANTHER" id="PTHR47706:SF6">
    <property type="entry name" value="NMRA-LIKE FAMILY PROTEIN (AFU_ORTHOLOGUE AFUA_6G00280)"/>
    <property type="match status" value="1"/>
</dbReference>
<keyword evidence="5" id="KW-1185">Reference proteome</keyword>
<dbReference type="InterPro" id="IPR008030">
    <property type="entry name" value="NmrA-like"/>
</dbReference>
<name>A0AAN6DY21_9EURO</name>
<dbReference type="InterPro" id="IPR036291">
    <property type="entry name" value="NAD(P)-bd_dom_sf"/>
</dbReference>
<gene>
    <name evidence="4" type="ORF">EDD36DRAFT_431253</name>
</gene>
<keyword evidence="1" id="KW-0521">NADP</keyword>
<dbReference type="EMBL" id="MU404352">
    <property type="protein sequence ID" value="KAI1614726.1"/>
    <property type="molecule type" value="Genomic_DNA"/>
</dbReference>
<organism evidence="4 5">
    <name type="scientific">Exophiala viscosa</name>
    <dbReference type="NCBI Taxonomy" id="2486360"/>
    <lineage>
        <taxon>Eukaryota</taxon>
        <taxon>Fungi</taxon>
        <taxon>Dikarya</taxon>
        <taxon>Ascomycota</taxon>
        <taxon>Pezizomycotina</taxon>
        <taxon>Eurotiomycetes</taxon>
        <taxon>Chaetothyriomycetidae</taxon>
        <taxon>Chaetothyriales</taxon>
        <taxon>Herpotrichiellaceae</taxon>
        <taxon>Exophiala</taxon>
    </lineage>
</organism>
<dbReference type="AlphaFoldDB" id="A0AAN6DY21"/>
<evidence type="ECO:0000256" key="2">
    <source>
        <dbReference type="ARBA" id="ARBA00023002"/>
    </source>
</evidence>
<reference evidence="4" key="1">
    <citation type="journal article" date="2022" name="bioRxiv">
        <title>Deciphering the potential niche of two novel black yeast fungi from a biological soil crust based on their genomes, phenotypes, and melanin regulation.</title>
        <authorList>
            <consortium name="DOE Joint Genome Institute"/>
            <person name="Carr E.C."/>
            <person name="Barton Q."/>
            <person name="Grambo S."/>
            <person name="Sullivan M."/>
            <person name="Renfro C.M."/>
            <person name="Kuo A."/>
            <person name="Pangilinan J."/>
            <person name="Lipzen A."/>
            <person name="Keymanesh K."/>
            <person name="Savage E."/>
            <person name="Barry K."/>
            <person name="Grigoriev I.V."/>
            <person name="Riekhof W.R."/>
            <person name="Harris S.S."/>
        </authorList>
    </citation>
    <scope>NUCLEOTIDE SEQUENCE</scope>
    <source>
        <strain evidence="4">JF 03-4F</strain>
    </source>
</reference>
<dbReference type="Proteomes" id="UP001203852">
    <property type="component" value="Unassembled WGS sequence"/>
</dbReference>
<comment type="caution">
    <text evidence="4">The sequence shown here is derived from an EMBL/GenBank/DDBJ whole genome shotgun (WGS) entry which is preliminary data.</text>
</comment>
<accession>A0AAN6DY21</accession>
<dbReference type="SUPFAM" id="SSF51735">
    <property type="entry name" value="NAD(P)-binding Rossmann-fold domains"/>
    <property type="match status" value="1"/>
</dbReference>
<evidence type="ECO:0000313" key="4">
    <source>
        <dbReference type="EMBL" id="KAI1614726.1"/>
    </source>
</evidence>
<dbReference type="Pfam" id="PF05368">
    <property type="entry name" value="NmrA"/>
    <property type="match status" value="1"/>
</dbReference>